<evidence type="ECO:0000256" key="3">
    <source>
        <dbReference type="SAM" id="MobiDB-lite"/>
    </source>
</evidence>
<keyword evidence="4" id="KW-1133">Transmembrane helix</keyword>
<dbReference type="InterPro" id="IPR001507">
    <property type="entry name" value="ZP_dom"/>
</dbReference>
<feature type="region of interest" description="Disordered" evidence="3">
    <location>
        <begin position="709"/>
        <end position="736"/>
    </location>
</feature>
<dbReference type="Gene3D" id="2.60.40.3210">
    <property type="entry name" value="Zona pellucida, ZP-N domain"/>
    <property type="match status" value="1"/>
</dbReference>
<evidence type="ECO:0000256" key="5">
    <source>
        <dbReference type="SAM" id="SignalP"/>
    </source>
</evidence>
<evidence type="ECO:0000256" key="2">
    <source>
        <dbReference type="ARBA" id="ARBA00023157"/>
    </source>
</evidence>
<keyword evidence="2" id="KW-1015">Disulfide bond</keyword>
<dbReference type="PANTHER" id="PTHR14002">
    <property type="entry name" value="ENDOGLIN/TGF-BETA RECEPTOR TYPE III"/>
    <property type="match status" value="1"/>
</dbReference>
<feature type="domain" description="ZP" evidence="6">
    <location>
        <begin position="369"/>
        <end position="608"/>
    </location>
</feature>
<evidence type="ECO:0000259" key="6">
    <source>
        <dbReference type="PROSITE" id="PS51034"/>
    </source>
</evidence>
<comment type="caution">
    <text evidence="7">The sequence shown here is derived from an EMBL/GenBank/DDBJ whole genome shotgun (WGS) entry which is preliminary data.</text>
</comment>
<evidence type="ECO:0000313" key="7">
    <source>
        <dbReference type="EMBL" id="CAD5118425.1"/>
    </source>
</evidence>
<proteinExistence type="predicted"/>
<accession>A0A7I8VQC2</accession>
<dbReference type="EMBL" id="CAJFCJ010000008">
    <property type="protein sequence ID" value="CAD5118425.1"/>
    <property type="molecule type" value="Genomic_DNA"/>
</dbReference>
<dbReference type="PROSITE" id="PS51034">
    <property type="entry name" value="ZP_2"/>
    <property type="match status" value="1"/>
</dbReference>
<feature type="transmembrane region" description="Helical" evidence="4">
    <location>
        <begin position="677"/>
        <end position="699"/>
    </location>
</feature>
<protein>
    <submittedName>
        <fullName evidence="7">DgyrCDS7134</fullName>
    </submittedName>
</protein>
<gene>
    <name evidence="7" type="ORF">DGYR_LOCUS6800</name>
</gene>
<keyword evidence="4" id="KW-0472">Membrane</keyword>
<dbReference type="AlphaFoldDB" id="A0A7I8VQC2"/>
<sequence length="736" mass="84612">MKSILIICLIALWADGRADYWENEKHSGDIKAFQFKRVRSDDDCATSSQDSIYFVYLPNFPSKRYLNVTVRIIASRRLIEERNVKNITIILSGNNINWQINTDWLKKRQRMRINVYHHNTSRVINYKNKKFELFAYPSLPRLNFTSLKSHVQRNIGQIQGFTYLKKRRVDYIEIEPFTGKKFKQLGRTCSKFSSHKIIKAYKLRDSLIETKIYKGSKHTKKSEDFYIFDVQPTSDNVILNVTVKADSGPIEAKIYIRTAARAHKSKTKYHINLNGVGFHRLNVISDENSKIIDPVVIPEDFQFGTSQSENNTSQLNQDQFYDYIKKTYFLKTISKVIYVKMKASIINSELEQKPLCTMYDCIRNSFILVCKEDAFDVSLRYLILRALPNLDDFRFTLNDSKCELKKSANGYDIHSTMLECDSGIVTNDYGRHFSNSIVVRRRTGKDSNWTIEHQMPFVCNYPTSNKGVQRVKQTFKEETIIMNVSFDGEKNENDAIINDGSAMVVNLDIIKKPEMANLDLGPSLFNCYIELLKSNKDRVYLIKDGCMSEYLISRNEIRSLSNRKFEVIFQQFFPKTAPNAVELVCQVGICINNFSKSPDSCISQKQLCHRSRNMTDLPTIRSAPFIYSGGLTYNKKEANEFNSKVKEKKSTRQPYEPNATSELNCTKAKTSGASTELVIIIAFVAFIIGVFLTLILVCIRSKTSPQLHLSKKSQQQTSANPTPDSLTPLNNTKETV</sequence>
<keyword evidence="4" id="KW-0812">Transmembrane</keyword>
<keyword evidence="8" id="KW-1185">Reference proteome</keyword>
<dbReference type="PANTHER" id="PTHR14002:SF45">
    <property type="entry name" value="ZP DOMAIN-CONTAINING PROTEIN"/>
    <property type="match status" value="1"/>
</dbReference>
<evidence type="ECO:0000256" key="1">
    <source>
        <dbReference type="ARBA" id="ARBA00022729"/>
    </source>
</evidence>
<evidence type="ECO:0000256" key="4">
    <source>
        <dbReference type="SAM" id="Phobius"/>
    </source>
</evidence>
<dbReference type="Proteomes" id="UP000549394">
    <property type="component" value="Unassembled WGS sequence"/>
</dbReference>
<reference evidence="7 8" key="1">
    <citation type="submission" date="2020-08" db="EMBL/GenBank/DDBJ databases">
        <authorList>
            <person name="Hejnol A."/>
        </authorList>
    </citation>
    <scope>NUCLEOTIDE SEQUENCE [LARGE SCALE GENOMIC DNA]</scope>
</reference>
<keyword evidence="1 5" id="KW-0732">Signal</keyword>
<feature type="chain" id="PRO_5029664967" evidence="5">
    <location>
        <begin position="19"/>
        <end position="736"/>
    </location>
</feature>
<organism evidence="7 8">
    <name type="scientific">Dimorphilus gyrociliatus</name>
    <dbReference type="NCBI Taxonomy" id="2664684"/>
    <lineage>
        <taxon>Eukaryota</taxon>
        <taxon>Metazoa</taxon>
        <taxon>Spiralia</taxon>
        <taxon>Lophotrochozoa</taxon>
        <taxon>Annelida</taxon>
        <taxon>Polychaeta</taxon>
        <taxon>Polychaeta incertae sedis</taxon>
        <taxon>Dinophilidae</taxon>
        <taxon>Dimorphilus</taxon>
    </lineage>
</organism>
<evidence type="ECO:0000313" key="8">
    <source>
        <dbReference type="Proteomes" id="UP000549394"/>
    </source>
</evidence>
<feature type="signal peptide" evidence="5">
    <location>
        <begin position="1"/>
        <end position="18"/>
    </location>
</feature>
<name>A0A7I8VQC2_9ANNE</name>